<dbReference type="InterPro" id="IPR036291">
    <property type="entry name" value="NAD(P)-bd_dom_sf"/>
</dbReference>
<dbReference type="AlphaFoldDB" id="A0A444S3V8"/>
<dbReference type="PRINTS" id="PR00081">
    <property type="entry name" value="GDHRDH"/>
</dbReference>
<name>A0A444S3V8_VERDA</name>
<dbReference type="InterPro" id="IPR051468">
    <property type="entry name" value="Fungal_SecMetab_SDRs"/>
</dbReference>
<dbReference type="PANTHER" id="PTHR43544:SF7">
    <property type="entry name" value="NADB-LER2"/>
    <property type="match status" value="1"/>
</dbReference>
<dbReference type="PANTHER" id="PTHR43544">
    <property type="entry name" value="SHORT-CHAIN DEHYDROGENASE/REDUCTASE"/>
    <property type="match status" value="1"/>
</dbReference>
<dbReference type="Proteomes" id="UP000288725">
    <property type="component" value="Unassembled WGS sequence"/>
</dbReference>
<keyword evidence="2" id="KW-0521">NADP</keyword>
<evidence type="ECO:0000256" key="3">
    <source>
        <dbReference type="ARBA" id="ARBA00023002"/>
    </source>
</evidence>
<gene>
    <name evidence="4" type="ORF">VDGE_04535</name>
</gene>
<evidence type="ECO:0000313" key="4">
    <source>
        <dbReference type="EMBL" id="RXG48086.1"/>
    </source>
</evidence>
<evidence type="ECO:0000313" key="5">
    <source>
        <dbReference type="Proteomes" id="UP000288725"/>
    </source>
</evidence>
<dbReference type="InterPro" id="IPR002347">
    <property type="entry name" value="SDR_fam"/>
</dbReference>
<proteinExistence type="inferred from homology"/>
<accession>A0A444S3V8</accession>
<comment type="caution">
    <text evidence="4">The sequence shown here is derived from an EMBL/GenBank/DDBJ whole genome shotgun (WGS) entry which is preliminary data.</text>
</comment>
<dbReference type="PROSITE" id="PS00061">
    <property type="entry name" value="ADH_SHORT"/>
    <property type="match status" value="1"/>
</dbReference>
<dbReference type="Gene3D" id="3.40.50.720">
    <property type="entry name" value="NAD(P)-binding Rossmann-like Domain"/>
    <property type="match status" value="1"/>
</dbReference>
<evidence type="ECO:0000256" key="1">
    <source>
        <dbReference type="ARBA" id="ARBA00006484"/>
    </source>
</evidence>
<dbReference type="CDD" id="cd05325">
    <property type="entry name" value="carb_red_sniffer_like_SDR_c"/>
    <property type="match status" value="1"/>
</dbReference>
<organism evidence="4 5">
    <name type="scientific">Verticillium dahliae</name>
    <name type="common">Verticillium wilt</name>
    <dbReference type="NCBI Taxonomy" id="27337"/>
    <lineage>
        <taxon>Eukaryota</taxon>
        <taxon>Fungi</taxon>
        <taxon>Dikarya</taxon>
        <taxon>Ascomycota</taxon>
        <taxon>Pezizomycotina</taxon>
        <taxon>Sordariomycetes</taxon>
        <taxon>Hypocreomycetidae</taxon>
        <taxon>Glomerellales</taxon>
        <taxon>Plectosphaerellaceae</taxon>
        <taxon>Verticillium</taxon>
    </lineage>
</organism>
<keyword evidence="3" id="KW-0560">Oxidoreductase</keyword>
<protein>
    <recommendedName>
        <fullName evidence="6">Aflatoxin biosynthesis ketoreductase nor-1</fullName>
    </recommendedName>
</protein>
<dbReference type="Pfam" id="PF00106">
    <property type="entry name" value="adh_short"/>
    <property type="match status" value="1"/>
</dbReference>
<sequence length="266" mass="28414">MRSENTNHHHSSKQHTMSSTTNVLITGAGRGLGRGFLTTFLARPNHIVIGSIRDLDSTTAQDLRAITPASGSRLILVKIEATSTTDPADAIRQIEAEGVSKLDVVIANSGITGTQGGLETVDPADFMHVLLVNAVAPTALFNAAQPLFDKAENPKWVSISTLMATINGLEKTAAWPSVPYSASKAALNFITKSIHIWRSNITAISVHPGFVATDMGKSGIKFYNLPEEAAISVEDSVSGVTKLIDNATRAEHSGKFISYDGSFLEW</sequence>
<comment type="similarity">
    <text evidence="1">Belongs to the short-chain dehydrogenases/reductases (SDR) family.</text>
</comment>
<dbReference type="InterPro" id="IPR020904">
    <property type="entry name" value="Sc_DH/Rdtase_CS"/>
</dbReference>
<evidence type="ECO:0000256" key="2">
    <source>
        <dbReference type="ARBA" id="ARBA00022857"/>
    </source>
</evidence>
<dbReference type="SUPFAM" id="SSF51735">
    <property type="entry name" value="NAD(P)-binding Rossmann-fold domains"/>
    <property type="match status" value="1"/>
</dbReference>
<dbReference type="GO" id="GO:0005737">
    <property type="term" value="C:cytoplasm"/>
    <property type="evidence" value="ECO:0007669"/>
    <property type="project" value="TreeGrafter"/>
</dbReference>
<evidence type="ECO:0008006" key="6">
    <source>
        <dbReference type="Google" id="ProtNLM"/>
    </source>
</evidence>
<dbReference type="EMBL" id="RSDZ01000031">
    <property type="protein sequence ID" value="RXG48086.1"/>
    <property type="molecule type" value="Genomic_DNA"/>
</dbReference>
<reference evidence="4 5" key="1">
    <citation type="submission" date="2018-12" db="EMBL/GenBank/DDBJ databases">
        <title>Genome of Verticillium dahliae isolate Getta Getta.</title>
        <authorList>
            <person name="Gardiner D.M."/>
        </authorList>
    </citation>
    <scope>NUCLEOTIDE SEQUENCE [LARGE SCALE GENOMIC DNA]</scope>
    <source>
        <strain evidence="4 5">Getta Getta</strain>
    </source>
</reference>
<dbReference type="GO" id="GO:0016491">
    <property type="term" value="F:oxidoreductase activity"/>
    <property type="evidence" value="ECO:0007669"/>
    <property type="project" value="UniProtKB-KW"/>
</dbReference>